<reference evidence="2" key="1">
    <citation type="submission" date="2022-10" db="EMBL/GenBank/DDBJ databases">
        <title>Characterization and whole genome sequencing of a new Roseateles species, isolated from fresh water.</title>
        <authorList>
            <person name="Guliayeva D.Y."/>
            <person name="Akhremchuk A.E."/>
            <person name="Sikolenko M.A."/>
            <person name="Valentovich L.N."/>
            <person name="Sidarenka A.V."/>
        </authorList>
    </citation>
    <scope>NUCLEOTIDE SEQUENCE</scope>
    <source>
        <strain evidence="2">BIM B-1768</strain>
    </source>
</reference>
<accession>A0ABY6B1T4</accession>
<organism evidence="2 3">
    <name type="scientific">Roseateles amylovorans</name>
    <dbReference type="NCBI Taxonomy" id="2978473"/>
    <lineage>
        <taxon>Bacteria</taxon>
        <taxon>Pseudomonadati</taxon>
        <taxon>Pseudomonadota</taxon>
        <taxon>Betaproteobacteria</taxon>
        <taxon>Burkholderiales</taxon>
        <taxon>Sphaerotilaceae</taxon>
        <taxon>Roseateles</taxon>
    </lineage>
</organism>
<dbReference type="Proteomes" id="UP001064933">
    <property type="component" value="Chromosome"/>
</dbReference>
<feature type="compositionally biased region" description="Polar residues" evidence="1">
    <location>
        <begin position="96"/>
        <end position="107"/>
    </location>
</feature>
<protein>
    <submittedName>
        <fullName evidence="2">Uncharacterized protein</fullName>
    </submittedName>
</protein>
<name>A0ABY6B1T4_9BURK</name>
<proteinExistence type="predicted"/>
<feature type="region of interest" description="Disordered" evidence="1">
    <location>
        <begin position="41"/>
        <end position="108"/>
    </location>
</feature>
<dbReference type="RefSeq" id="WP_261759181.1">
    <property type="nucleotide sequence ID" value="NZ_CP104562.2"/>
</dbReference>
<feature type="compositionally biased region" description="Acidic residues" evidence="1">
    <location>
        <begin position="59"/>
        <end position="68"/>
    </location>
</feature>
<gene>
    <name evidence="2" type="ORF">N4261_05370</name>
</gene>
<evidence type="ECO:0000313" key="3">
    <source>
        <dbReference type="Proteomes" id="UP001064933"/>
    </source>
</evidence>
<sequence length="310" mass="33128">MTPQTRVAKGESIESIEANGASIQTQVSVQRVALPAESVPGVECDAKGDTVCNAKGDTEGDDKDDSDDNAGRLATSARPAAGLAESPFAAARPASPQKTGPSSSSTDPMVAAAVAAARFGASLKSKGSTAGLRENDTSPDRRPEAMQSALRRNKLLAAIVPLLDIKPLLRLDDETFDDFLYLCRMYPSRSRFPCGNLDWLAPRRDITVRAALASLRERLQQAAAAIELVARLERDFVDENPLPDDDEAVVVAANVRDLIRGAMAMLGIIERALGLGEAMVHMDQSLVPTVREPAMRYAQRSGVTHSLKAH</sequence>
<keyword evidence="3" id="KW-1185">Reference proteome</keyword>
<evidence type="ECO:0000256" key="1">
    <source>
        <dbReference type="SAM" id="MobiDB-lite"/>
    </source>
</evidence>
<evidence type="ECO:0000313" key="2">
    <source>
        <dbReference type="EMBL" id="UXH79362.1"/>
    </source>
</evidence>
<dbReference type="EMBL" id="CP104562">
    <property type="protein sequence ID" value="UXH79362.1"/>
    <property type="molecule type" value="Genomic_DNA"/>
</dbReference>